<dbReference type="Gene3D" id="3.60.10.10">
    <property type="entry name" value="Endonuclease/exonuclease/phosphatase"/>
    <property type="match status" value="1"/>
</dbReference>
<dbReference type="Pfam" id="PF19580">
    <property type="entry name" value="Exo_endo_phos_3"/>
    <property type="match status" value="1"/>
</dbReference>
<evidence type="ECO:0000313" key="2">
    <source>
        <dbReference type="EMBL" id="SFJ54603.1"/>
    </source>
</evidence>
<dbReference type="Proteomes" id="UP000199559">
    <property type="component" value="Unassembled WGS sequence"/>
</dbReference>
<keyword evidence="3" id="KW-1185">Reference proteome</keyword>
<dbReference type="RefSeq" id="WP_090841749.1">
    <property type="nucleotide sequence ID" value="NZ_CANLBQ010000002.1"/>
</dbReference>
<feature type="domain" description="Endonuclease/exonuclease/phosphatase" evidence="1">
    <location>
        <begin position="14"/>
        <end position="320"/>
    </location>
</feature>
<keyword evidence="2" id="KW-0378">Hydrolase</keyword>
<dbReference type="EMBL" id="FORM01000009">
    <property type="protein sequence ID" value="SFJ54603.1"/>
    <property type="molecule type" value="Genomic_DNA"/>
</dbReference>
<dbReference type="PANTHER" id="PTHR42834:SF1">
    <property type="entry name" value="ENDONUCLEASE_EXONUCLEASE_PHOSPHATASE FAMILY PROTEIN (AFU_ORTHOLOGUE AFUA_3G09210)"/>
    <property type="match status" value="1"/>
</dbReference>
<dbReference type="PANTHER" id="PTHR42834">
    <property type="entry name" value="ENDONUCLEASE/EXONUCLEASE/PHOSPHATASE FAMILY PROTEIN (AFU_ORTHOLOGUE AFUA_3G09210)"/>
    <property type="match status" value="1"/>
</dbReference>
<keyword evidence="2" id="KW-0255">Endonuclease</keyword>
<proteinExistence type="predicted"/>
<keyword evidence="2" id="KW-0269">Exonuclease</keyword>
<dbReference type="AlphaFoldDB" id="A0A1I3S700"/>
<evidence type="ECO:0000259" key="1">
    <source>
        <dbReference type="Pfam" id="PF19580"/>
    </source>
</evidence>
<organism evidence="2 3">
    <name type="scientific">Olleya namhaensis</name>
    <dbReference type="NCBI Taxonomy" id="1144750"/>
    <lineage>
        <taxon>Bacteria</taxon>
        <taxon>Pseudomonadati</taxon>
        <taxon>Bacteroidota</taxon>
        <taxon>Flavobacteriia</taxon>
        <taxon>Flavobacteriales</taxon>
        <taxon>Flavobacteriaceae</taxon>
    </lineage>
</organism>
<accession>A0A1I3S700</accession>
<reference evidence="3" key="1">
    <citation type="submission" date="2016-10" db="EMBL/GenBank/DDBJ databases">
        <authorList>
            <person name="Varghese N."/>
            <person name="Submissions S."/>
        </authorList>
    </citation>
    <scope>NUCLEOTIDE SEQUENCE [LARGE SCALE GENOMIC DNA]</scope>
    <source>
        <strain evidence="3">DSM 28881</strain>
    </source>
</reference>
<dbReference type="STRING" id="1144750.SAMN05443431_10972"/>
<dbReference type="GO" id="GO:0004519">
    <property type="term" value="F:endonuclease activity"/>
    <property type="evidence" value="ECO:0007669"/>
    <property type="project" value="UniProtKB-KW"/>
</dbReference>
<dbReference type="InterPro" id="IPR036691">
    <property type="entry name" value="Endo/exonu/phosph_ase_sf"/>
</dbReference>
<gene>
    <name evidence="2" type="ORF">SAMN05443431_10972</name>
</gene>
<sequence>MKFNIFKTKTLQHTFAFYNIENLFDIYKDDLTRDRDFIPTSEKRWTIKRYNNKLRKIGYAISNIGKKETKAHPAIIGLAEIENEAVLKDLINSKHLKEYAYQFVHYNSKDERGIDVAFVYDSEKFKVTNSEVFTFSFKNEDGSSDYTRDILLVSGLFLGESIHFLINHWPSRRTGGYETEHKRLTASTNLQAIISTLKDNIPDARIVVMGDFNDNPNDKSIELLMENQGLFNPMETLISIDRGTTSHHSEWNLFDQILFTPNFFESKPKSLRYVKADIYDADFLKQLDGKYKGTPYRTYVGKNYKGGYSDHFPVYMILKKKLT</sequence>
<protein>
    <submittedName>
        <fullName evidence="2">Endonuclease/Exonuclease/phosphatase family protein</fullName>
    </submittedName>
</protein>
<dbReference type="SUPFAM" id="SSF56219">
    <property type="entry name" value="DNase I-like"/>
    <property type="match status" value="1"/>
</dbReference>
<name>A0A1I3S700_9FLAO</name>
<evidence type="ECO:0000313" key="3">
    <source>
        <dbReference type="Proteomes" id="UP000199559"/>
    </source>
</evidence>
<dbReference type="InterPro" id="IPR005135">
    <property type="entry name" value="Endo/exonuclease/phosphatase"/>
</dbReference>
<keyword evidence="2" id="KW-0540">Nuclease</keyword>
<dbReference type="GO" id="GO:0004527">
    <property type="term" value="F:exonuclease activity"/>
    <property type="evidence" value="ECO:0007669"/>
    <property type="project" value="UniProtKB-KW"/>
</dbReference>